<keyword evidence="12 13" id="KW-0742">SOS response</keyword>
<evidence type="ECO:0000313" key="19">
    <source>
        <dbReference type="Proteomes" id="UP000192731"/>
    </source>
</evidence>
<dbReference type="GO" id="GO:0009381">
    <property type="term" value="F:excinuclease ABC activity"/>
    <property type="evidence" value="ECO:0007669"/>
    <property type="project" value="UniProtKB-UniRule"/>
</dbReference>
<keyword evidence="3 12" id="KW-0963">Cytoplasm</keyword>
<comment type="similarity">
    <text evidence="2 12 13">Belongs to the UvrB family.</text>
</comment>
<evidence type="ECO:0000256" key="5">
    <source>
        <dbReference type="ARBA" id="ARBA00022763"/>
    </source>
</evidence>
<evidence type="ECO:0000259" key="16">
    <source>
        <dbReference type="PROSITE" id="PS51192"/>
    </source>
</evidence>
<dbReference type="InterPro" id="IPR024759">
    <property type="entry name" value="UvrB_YAD/RRR_dom"/>
</dbReference>
<dbReference type="AlphaFoldDB" id="A0A1W1UWZ4"/>
<keyword evidence="4 12" id="KW-0547">Nucleotide-binding</keyword>
<organism evidence="18 19">
    <name type="scientific">Desulfonispora thiosulfatigenes DSM 11270</name>
    <dbReference type="NCBI Taxonomy" id="656914"/>
    <lineage>
        <taxon>Bacteria</taxon>
        <taxon>Bacillati</taxon>
        <taxon>Bacillota</taxon>
        <taxon>Clostridia</taxon>
        <taxon>Eubacteriales</taxon>
        <taxon>Peptococcaceae</taxon>
        <taxon>Desulfonispora</taxon>
    </lineage>
</organism>
<dbReference type="NCBIfam" id="NF003673">
    <property type="entry name" value="PRK05298.1"/>
    <property type="match status" value="1"/>
</dbReference>
<dbReference type="PROSITE" id="PS50151">
    <property type="entry name" value="UVR"/>
    <property type="match status" value="1"/>
</dbReference>
<keyword evidence="19" id="KW-1185">Reference proteome</keyword>
<dbReference type="GO" id="GO:0016887">
    <property type="term" value="F:ATP hydrolysis activity"/>
    <property type="evidence" value="ECO:0007669"/>
    <property type="project" value="InterPro"/>
</dbReference>
<evidence type="ECO:0000256" key="12">
    <source>
        <dbReference type="HAMAP-Rule" id="MF_00204"/>
    </source>
</evidence>
<feature type="coiled-coil region" evidence="14">
    <location>
        <begin position="259"/>
        <end position="287"/>
    </location>
</feature>
<dbReference type="InterPro" id="IPR001650">
    <property type="entry name" value="Helicase_C-like"/>
</dbReference>
<dbReference type="SMART" id="SM00487">
    <property type="entry name" value="DEXDc"/>
    <property type="match status" value="1"/>
</dbReference>
<reference evidence="18 19" key="1">
    <citation type="submission" date="2017-04" db="EMBL/GenBank/DDBJ databases">
        <authorList>
            <person name="Afonso C.L."/>
            <person name="Miller P.J."/>
            <person name="Scott M.A."/>
            <person name="Spackman E."/>
            <person name="Goraichik I."/>
            <person name="Dimitrov K.M."/>
            <person name="Suarez D.L."/>
            <person name="Swayne D.E."/>
        </authorList>
    </citation>
    <scope>NUCLEOTIDE SEQUENCE [LARGE SCALE GENOMIC DNA]</scope>
    <source>
        <strain evidence="18 19">DSM 11270</strain>
    </source>
</reference>
<dbReference type="NCBIfam" id="TIGR00631">
    <property type="entry name" value="uvrb"/>
    <property type="match status" value="1"/>
</dbReference>
<dbReference type="PANTHER" id="PTHR24029:SF0">
    <property type="entry name" value="UVRABC SYSTEM PROTEIN B"/>
    <property type="match status" value="1"/>
</dbReference>
<dbReference type="CDD" id="cd18790">
    <property type="entry name" value="SF2_C_UvrB"/>
    <property type="match status" value="1"/>
</dbReference>
<dbReference type="PANTHER" id="PTHR24029">
    <property type="entry name" value="UVRABC SYSTEM PROTEIN B"/>
    <property type="match status" value="1"/>
</dbReference>
<dbReference type="InterPro" id="IPR014001">
    <property type="entry name" value="Helicase_ATP-bd"/>
</dbReference>
<dbReference type="InterPro" id="IPR001943">
    <property type="entry name" value="UVR_dom"/>
</dbReference>
<feature type="domain" description="UVR" evidence="15">
    <location>
        <begin position="624"/>
        <end position="659"/>
    </location>
</feature>
<feature type="domain" description="Helicase ATP-binding" evidence="16">
    <location>
        <begin position="29"/>
        <end position="162"/>
    </location>
</feature>
<feature type="binding site" evidence="12">
    <location>
        <begin position="42"/>
        <end position="49"/>
    </location>
    <ligand>
        <name>ATP</name>
        <dbReference type="ChEBI" id="CHEBI:30616"/>
    </ligand>
</feature>
<proteinExistence type="inferred from homology"/>
<evidence type="ECO:0000313" key="18">
    <source>
        <dbReference type="EMBL" id="SMB85556.1"/>
    </source>
</evidence>
<dbReference type="GO" id="GO:0009380">
    <property type="term" value="C:excinuclease repair complex"/>
    <property type="evidence" value="ECO:0007669"/>
    <property type="project" value="InterPro"/>
</dbReference>
<dbReference type="InterPro" id="IPR036876">
    <property type="entry name" value="UVR_dom_sf"/>
</dbReference>
<dbReference type="EMBL" id="FWWT01000012">
    <property type="protein sequence ID" value="SMB85556.1"/>
    <property type="molecule type" value="Genomic_DNA"/>
</dbReference>
<dbReference type="GO" id="GO:0005524">
    <property type="term" value="F:ATP binding"/>
    <property type="evidence" value="ECO:0007669"/>
    <property type="project" value="UniProtKB-UniRule"/>
</dbReference>
<evidence type="ECO:0000256" key="2">
    <source>
        <dbReference type="ARBA" id="ARBA00008533"/>
    </source>
</evidence>
<comment type="domain">
    <text evidence="12">The beta-hairpin motif is involved in DNA binding.</text>
</comment>
<keyword evidence="7 12" id="KW-0067">ATP-binding</keyword>
<dbReference type="InterPro" id="IPR006935">
    <property type="entry name" value="Helicase/UvrB_N"/>
</dbReference>
<keyword evidence="14" id="KW-0175">Coiled coil</keyword>
<evidence type="ECO:0000256" key="3">
    <source>
        <dbReference type="ARBA" id="ARBA00022490"/>
    </source>
</evidence>
<dbReference type="Gene3D" id="3.40.50.300">
    <property type="entry name" value="P-loop containing nucleotide triphosphate hydrolases"/>
    <property type="match status" value="3"/>
</dbReference>
<comment type="function">
    <text evidence="12">The UvrABC repair system catalyzes the recognition and processing of DNA lesions. A damage recognition complex composed of 2 UvrA and 2 UvrB subunits scans DNA for abnormalities. Upon binding of the UvrA(2)B(2) complex to a putative damaged site, the DNA wraps around one UvrB monomer. DNA wrap is dependent on ATP binding by UvrB and probably causes local melting of the DNA helix, facilitating insertion of UvrB beta-hairpin between the DNA strands. Then UvrB probes one DNA strand for the presence of a lesion. If a lesion is found the UvrA subunits dissociate and the UvrB-DNA preincision complex is formed. This complex is subsequently bound by UvrC and the second UvrB is released. If no lesion is found, the DNA wraps around the other UvrB subunit that will check the other stand for damage.</text>
</comment>
<dbReference type="GO" id="GO:0003677">
    <property type="term" value="F:DNA binding"/>
    <property type="evidence" value="ECO:0007669"/>
    <property type="project" value="UniProtKB-UniRule"/>
</dbReference>
<dbReference type="STRING" id="656914.SAMN00017405_1650"/>
<keyword evidence="6 12" id="KW-0228">DNA excision</keyword>
<protein>
    <recommendedName>
        <fullName evidence="11 12">UvrABC system protein B</fullName>
        <shortName evidence="12">Protein UvrB</shortName>
    </recommendedName>
    <alternativeName>
        <fullName evidence="12">Excinuclease ABC subunit B</fullName>
    </alternativeName>
</protein>
<dbReference type="Pfam" id="PF00271">
    <property type="entry name" value="Helicase_C"/>
    <property type="match status" value="1"/>
</dbReference>
<dbReference type="Gene3D" id="4.10.860.10">
    <property type="entry name" value="UVR domain"/>
    <property type="match status" value="1"/>
</dbReference>
<evidence type="ECO:0000256" key="9">
    <source>
        <dbReference type="ARBA" id="ARBA00023204"/>
    </source>
</evidence>
<feature type="coiled-coil region" evidence="14">
    <location>
        <begin position="608"/>
        <end position="647"/>
    </location>
</feature>
<comment type="subcellular location">
    <subcellularLocation>
        <location evidence="1 12 13">Cytoplasm</location>
    </subcellularLocation>
</comment>
<dbReference type="GO" id="GO:0006289">
    <property type="term" value="P:nucleotide-excision repair"/>
    <property type="evidence" value="ECO:0007669"/>
    <property type="project" value="UniProtKB-UniRule"/>
</dbReference>
<evidence type="ECO:0000256" key="6">
    <source>
        <dbReference type="ARBA" id="ARBA00022769"/>
    </source>
</evidence>
<evidence type="ECO:0000256" key="10">
    <source>
        <dbReference type="ARBA" id="ARBA00026033"/>
    </source>
</evidence>
<gene>
    <name evidence="12" type="primary">uvrB</name>
    <name evidence="18" type="ORF">SAMN00017405_1650</name>
</gene>
<feature type="domain" description="Helicase C-terminal" evidence="17">
    <location>
        <begin position="433"/>
        <end position="599"/>
    </location>
</feature>
<dbReference type="CDD" id="cd17916">
    <property type="entry name" value="DEXHc_UvrB"/>
    <property type="match status" value="1"/>
</dbReference>
<dbReference type="InterPro" id="IPR004807">
    <property type="entry name" value="UvrB"/>
</dbReference>
<dbReference type="InterPro" id="IPR027417">
    <property type="entry name" value="P-loop_NTPase"/>
</dbReference>
<dbReference type="PROSITE" id="PS51192">
    <property type="entry name" value="HELICASE_ATP_BIND_1"/>
    <property type="match status" value="1"/>
</dbReference>
<dbReference type="GO" id="GO:0005737">
    <property type="term" value="C:cytoplasm"/>
    <property type="evidence" value="ECO:0007669"/>
    <property type="project" value="UniProtKB-SubCell"/>
</dbReference>
<dbReference type="PROSITE" id="PS51194">
    <property type="entry name" value="HELICASE_CTER"/>
    <property type="match status" value="1"/>
</dbReference>
<accession>A0A1W1UWZ4</accession>
<dbReference type="Pfam" id="PF17757">
    <property type="entry name" value="UvrB_inter"/>
    <property type="match status" value="1"/>
</dbReference>
<evidence type="ECO:0000256" key="1">
    <source>
        <dbReference type="ARBA" id="ARBA00004496"/>
    </source>
</evidence>
<dbReference type="SUPFAM" id="SSF46600">
    <property type="entry name" value="C-terminal UvrC-binding domain of UvrB"/>
    <property type="match status" value="1"/>
</dbReference>
<keyword evidence="9 12" id="KW-0234">DNA repair</keyword>
<evidence type="ECO:0000256" key="13">
    <source>
        <dbReference type="RuleBase" id="RU003587"/>
    </source>
</evidence>
<evidence type="ECO:0000256" key="11">
    <source>
        <dbReference type="ARBA" id="ARBA00029504"/>
    </source>
</evidence>
<dbReference type="InterPro" id="IPR041471">
    <property type="entry name" value="UvrB_inter"/>
</dbReference>
<evidence type="ECO:0000256" key="8">
    <source>
        <dbReference type="ARBA" id="ARBA00022881"/>
    </source>
</evidence>
<evidence type="ECO:0000256" key="4">
    <source>
        <dbReference type="ARBA" id="ARBA00022741"/>
    </source>
</evidence>
<comment type="subunit">
    <text evidence="10 12 13">Forms a heterotetramer with UvrA during the search for lesions. Interacts with UvrC in an incision complex.</text>
</comment>
<dbReference type="HAMAP" id="MF_00204">
    <property type="entry name" value="UvrB"/>
    <property type="match status" value="1"/>
</dbReference>
<dbReference type="GO" id="GO:0009432">
    <property type="term" value="P:SOS response"/>
    <property type="evidence" value="ECO:0007669"/>
    <property type="project" value="UniProtKB-UniRule"/>
</dbReference>
<sequence>MRSLEDKFKLVSDYQPAGDQPRAIEELIEGLYSGLPNQTLLGVTGSGKTFTMANIIKEVNRPTLVIAHNKTLAAQLCSEFKEFFPENAVEYFVSYYDYYQPEAYIAHTDTYIEKDSSINEEIEKLRHSATSALFERKDVIIVASVSCIYGLGSPIDYKNQTLSIRVGQTYDRDDILKKLVDIQYERNDINFDRGTFRVRGDVIEVMPASLSEKAIRIELFGDEIDRIAEIDIVTGEVLGLLKHISIFPASHYVTDPEYLEEAIKNIEQELEEKLKILKEKNKLVELQRLEQRTRYDLEMMREVGFCTGIENYSRHLTGRKEGETPFCLLDYFPEDYLTIIDEAHVTIPQIGAMYAGDRSRKSNLVAHGFRLPSALDNRPLQFAEFEKKTGQMIFVSATPGPYEKQNSSKVVEQIIRPTGLIDPEIEVRPVKNQIDDLLDEIRLRVEKKERVLITTLTKKMSEDLTDYLKNVGIKVRYLHSEIKTIERMEIIRDLRLGEFDVLVGINLLREGLDLPEVSLIAILDADKEGFLRSETSLVQTIGRAARNINGKVIMYGDIVTKSMKKALDETYRRREIQIKHNKENNITPQTIKKGVRDVIEATMVAEKVADYNTNAKKLTKKEKEAKIKQLEKEMKQAAKNLEFEQAAFIRDLIIELKTK</sequence>
<name>A0A1W1UWZ4_DESTI</name>
<dbReference type="SMART" id="SM00490">
    <property type="entry name" value="HELICc"/>
    <property type="match status" value="1"/>
</dbReference>
<evidence type="ECO:0000259" key="17">
    <source>
        <dbReference type="PROSITE" id="PS51194"/>
    </source>
</evidence>
<feature type="short sequence motif" description="Beta-hairpin" evidence="12">
    <location>
        <begin position="95"/>
        <end position="118"/>
    </location>
</feature>
<dbReference type="Pfam" id="PF12344">
    <property type="entry name" value="UvrB"/>
    <property type="match status" value="1"/>
</dbReference>
<keyword evidence="5 12" id="KW-0227">DNA damage</keyword>
<evidence type="ECO:0000256" key="14">
    <source>
        <dbReference type="SAM" id="Coils"/>
    </source>
</evidence>
<dbReference type="Proteomes" id="UP000192731">
    <property type="component" value="Unassembled WGS sequence"/>
</dbReference>
<dbReference type="Pfam" id="PF02151">
    <property type="entry name" value="UVR"/>
    <property type="match status" value="1"/>
</dbReference>
<keyword evidence="8 12" id="KW-0267">Excision nuclease</keyword>
<evidence type="ECO:0000256" key="7">
    <source>
        <dbReference type="ARBA" id="ARBA00022840"/>
    </source>
</evidence>
<dbReference type="SUPFAM" id="SSF52540">
    <property type="entry name" value="P-loop containing nucleoside triphosphate hydrolases"/>
    <property type="match status" value="2"/>
</dbReference>
<dbReference type="Pfam" id="PF04851">
    <property type="entry name" value="ResIII"/>
    <property type="match status" value="1"/>
</dbReference>
<evidence type="ECO:0000259" key="15">
    <source>
        <dbReference type="PROSITE" id="PS50151"/>
    </source>
</evidence>